<dbReference type="EMBL" id="AYJU01000001">
    <property type="protein sequence ID" value="EST55773.1"/>
    <property type="molecule type" value="Genomic_DNA"/>
</dbReference>
<dbReference type="Proteomes" id="UP000017973">
    <property type="component" value="Unassembled WGS sequence"/>
</dbReference>
<evidence type="ECO:0000313" key="2">
    <source>
        <dbReference type="EMBL" id="EST55773.1"/>
    </source>
</evidence>
<feature type="transmembrane region" description="Helical" evidence="1">
    <location>
        <begin position="111"/>
        <end position="130"/>
    </location>
</feature>
<keyword evidence="1" id="KW-0812">Transmembrane</keyword>
<keyword evidence="1" id="KW-1133">Transmembrane helix</keyword>
<feature type="transmembrane region" description="Helical" evidence="1">
    <location>
        <begin position="20"/>
        <end position="37"/>
    </location>
</feature>
<dbReference type="OrthoDB" id="2300382at2"/>
<gene>
    <name evidence="2" type="ORF">T458_00030</name>
</gene>
<keyword evidence="1" id="KW-0472">Membrane</keyword>
<dbReference type="eggNOG" id="ENOG5032U2P">
    <property type="taxonomic scope" value="Bacteria"/>
</dbReference>
<reference evidence="2 3" key="1">
    <citation type="journal article" date="2014" name="Genome Announc.">
        <title>Draft Genome Sequence of Brevibacillus panacihumi Strain W25, a Halotolerant Hydrocarbon-Degrading Bacterium.</title>
        <authorList>
            <person name="Wang X."/>
            <person name="Jin D."/>
            <person name="Zhou L."/>
            <person name="Wu L."/>
            <person name="An W."/>
            <person name="Chen Y."/>
            <person name="Zhao L."/>
        </authorList>
    </citation>
    <scope>NUCLEOTIDE SEQUENCE [LARGE SCALE GENOMIC DNA]</scope>
    <source>
        <strain evidence="2 3">W25</strain>
    </source>
</reference>
<dbReference type="HOGENOM" id="CLU_124293_0_0_9"/>
<evidence type="ECO:0000256" key="1">
    <source>
        <dbReference type="SAM" id="Phobius"/>
    </source>
</evidence>
<feature type="transmembrane region" description="Helical" evidence="1">
    <location>
        <begin position="81"/>
        <end position="99"/>
    </location>
</feature>
<dbReference type="STRING" id="1408254.T458_00030"/>
<evidence type="ECO:0000313" key="3">
    <source>
        <dbReference type="Proteomes" id="UP000017973"/>
    </source>
</evidence>
<dbReference type="AlphaFoldDB" id="V6MJZ7"/>
<dbReference type="RefSeq" id="WP_023554108.1">
    <property type="nucleotide sequence ID" value="NZ_KI629782.1"/>
</dbReference>
<comment type="caution">
    <text evidence="2">The sequence shown here is derived from an EMBL/GenBank/DDBJ whole genome shotgun (WGS) entry which is preliminary data.</text>
</comment>
<accession>V6MJZ7</accession>
<protein>
    <submittedName>
        <fullName evidence="2">Membrane protein</fullName>
    </submittedName>
</protein>
<name>V6MJZ7_9BACL</name>
<sequence>MKKIKDERLIAQNLQNTRIAYIVQTIGIFGILGYEFFKNGMEGMTKNPLWLVFMLTAIVYNYLNMSVSVENEKRPKKPVKSFIISFVVVTIIAVAFGVLTSITPNFNWSDGLLIGGTIFVSGIIPISYIYRLRIKQQKDMEEDE</sequence>
<proteinExistence type="predicted"/>
<organism evidence="2 3">
    <name type="scientific">Brevibacillus panacihumi W25</name>
    <dbReference type="NCBI Taxonomy" id="1408254"/>
    <lineage>
        <taxon>Bacteria</taxon>
        <taxon>Bacillati</taxon>
        <taxon>Bacillota</taxon>
        <taxon>Bacilli</taxon>
        <taxon>Bacillales</taxon>
        <taxon>Paenibacillaceae</taxon>
        <taxon>Brevibacillus</taxon>
    </lineage>
</organism>
<feature type="transmembrane region" description="Helical" evidence="1">
    <location>
        <begin position="49"/>
        <end position="69"/>
    </location>
</feature>
<keyword evidence="3" id="KW-1185">Reference proteome</keyword>